<dbReference type="Gene3D" id="2.120.10.30">
    <property type="entry name" value="TolB, C-terminal domain"/>
    <property type="match status" value="1"/>
</dbReference>
<dbReference type="PANTHER" id="PTHR47572:SF5">
    <property type="entry name" value="BLR2277 PROTEIN"/>
    <property type="match status" value="1"/>
</dbReference>
<feature type="binding site" evidence="2">
    <location>
        <position position="226"/>
    </location>
    <ligand>
        <name>a divalent metal cation</name>
        <dbReference type="ChEBI" id="CHEBI:60240"/>
    </ligand>
</feature>
<gene>
    <name evidence="4" type="ORF">JJB74_26335</name>
</gene>
<name>A0A934SYQ0_9BURK</name>
<evidence type="ECO:0000313" key="4">
    <source>
        <dbReference type="EMBL" id="MBK4738157.1"/>
    </source>
</evidence>
<feature type="domain" description="SMP-30/Gluconolactonase/LRE-like region" evidence="3">
    <location>
        <begin position="45"/>
        <end position="284"/>
    </location>
</feature>
<dbReference type="InterPro" id="IPR005511">
    <property type="entry name" value="SMP-30"/>
</dbReference>
<dbReference type="Proteomes" id="UP000622890">
    <property type="component" value="Unassembled WGS sequence"/>
</dbReference>
<comment type="caution">
    <text evidence="4">The sequence shown here is derived from an EMBL/GenBank/DDBJ whole genome shotgun (WGS) entry which is preliminary data.</text>
</comment>
<evidence type="ECO:0000313" key="5">
    <source>
        <dbReference type="Proteomes" id="UP000622890"/>
    </source>
</evidence>
<dbReference type="EMBL" id="JAEPBG010000017">
    <property type="protein sequence ID" value="MBK4738157.1"/>
    <property type="molecule type" value="Genomic_DNA"/>
</dbReference>
<evidence type="ECO:0000259" key="3">
    <source>
        <dbReference type="Pfam" id="PF08450"/>
    </source>
</evidence>
<accession>A0A934SYQ0</accession>
<dbReference type="PRINTS" id="PR01790">
    <property type="entry name" value="SMP30FAMILY"/>
</dbReference>
<dbReference type="RefSeq" id="WP_200597120.1">
    <property type="nucleotide sequence ID" value="NZ_JAEPBG010000017.1"/>
</dbReference>
<evidence type="ECO:0000256" key="1">
    <source>
        <dbReference type="PIRSR" id="PIRSR605511-1"/>
    </source>
</evidence>
<protein>
    <submittedName>
        <fullName evidence="4">SMP-30/gluconolactonase/LRE family protein</fullName>
    </submittedName>
</protein>
<dbReference type="AlphaFoldDB" id="A0A934SYQ0"/>
<comment type="cofactor">
    <cofactor evidence="2">
        <name>Zn(2+)</name>
        <dbReference type="ChEBI" id="CHEBI:29105"/>
    </cofactor>
    <text evidence="2">Binds 1 divalent metal cation per subunit.</text>
</comment>
<evidence type="ECO:0000256" key="2">
    <source>
        <dbReference type="PIRSR" id="PIRSR605511-2"/>
    </source>
</evidence>
<proteinExistence type="predicted"/>
<dbReference type="Pfam" id="PF08450">
    <property type="entry name" value="SGL"/>
    <property type="match status" value="1"/>
</dbReference>
<dbReference type="InterPro" id="IPR013658">
    <property type="entry name" value="SGL"/>
</dbReference>
<dbReference type="InterPro" id="IPR011042">
    <property type="entry name" value="6-blade_b-propeller_TolB-like"/>
</dbReference>
<keyword evidence="2" id="KW-0479">Metal-binding</keyword>
<feature type="binding site" evidence="2">
    <location>
        <position position="177"/>
    </location>
    <ligand>
        <name>a divalent metal cation</name>
        <dbReference type="ChEBI" id="CHEBI:60240"/>
    </ligand>
</feature>
<feature type="binding site" evidence="2">
    <location>
        <position position="130"/>
    </location>
    <ligand>
        <name>substrate</name>
    </ligand>
</feature>
<feature type="active site" description="Proton donor/acceptor" evidence="1">
    <location>
        <position position="226"/>
    </location>
</feature>
<dbReference type="PANTHER" id="PTHR47572">
    <property type="entry name" value="LIPOPROTEIN-RELATED"/>
    <property type="match status" value="1"/>
</dbReference>
<feature type="binding site" evidence="2">
    <location>
        <position position="45"/>
    </location>
    <ligand>
        <name>a divalent metal cation</name>
        <dbReference type="ChEBI" id="CHEBI:60240"/>
    </ligand>
</feature>
<dbReference type="SUPFAM" id="SSF63829">
    <property type="entry name" value="Calcium-dependent phosphotriesterase"/>
    <property type="match status" value="1"/>
</dbReference>
<organism evidence="4 5">
    <name type="scientific">Noviherbaspirillum pedocola</name>
    <dbReference type="NCBI Taxonomy" id="2801341"/>
    <lineage>
        <taxon>Bacteria</taxon>
        <taxon>Pseudomonadati</taxon>
        <taxon>Pseudomonadota</taxon>
        <taxon>Betaproteobacteria</taxon>
        <taxon>Burkholderiales</taxon>
        <taxon>Oxalobacteraceae</taxon>
        <taxon>Noviherbaspirillum</taxon>
    </lineage>
</organism>
<keyword evidence="2" id="KW-0862">Zinc</keyword>
<keyword evidence="5" id="KW-1185">Reference proteome</keyword>
<sequence length="309" mass="33519">MSFFAPPPSIDASVFTRLPEHFRKPRKTAWSNANRSGLEIDSFLEGPSFDRQGRLYVTDIPYGRVFRVSTEGAWEQVAEYDGWPNGLKIHQDGRIVITDYKRGLVQLDPDSGTVTPLLETAGSEGFKGVNDLVFSPSGDIYFTDQGQTGLQDPSGRVYKLSPCGTLTCLVNTIPSPNGIVFDPARNHLLVAVTRAQQIWRIPLHGNGPIAKVGVFAQLHGGMAGPDGLALDDEGCLYVAHTGFGSVWRLSRFAEPLLRIRSCAGISTTNIAFGGPDNRSLFITESETGSILRVDAPAPGLTMYSHTIPA</sequence>
<dbReference type="GO" id="GO:0046872">
    <property type="term" value="F:metal ion binding"/>
    <property type="evidence" value="ECO:0007669"/>
    <property type="project" value="UniProtKB-KW"/>
</dbReference>
<dbReference type="InterPro" id="IPR051262">
    <property type="entry name" value="SMP-30/CGR1_Lactonase"/>
</dbReference>
<reference evidence="4" key="1">
    <citation type="submission" date="2021-01" db="EMBL/GenBank/DDBJ databases">
        <title>Genome sequence of strain Noviherbaspirillum sp. DKR-6.</title>
        <authorList>
            <person name="Chaudhary D.K."/>
        </authorList>
    </citation>
    <scope>NUCLEOTIDE SEQUENCE</scope>
    <source>
        <strain evidence="4">DKR-6</strain>
    </source>
</reference>